<dbReference type="Proteomes" id="UP000186313">
    <property type="component" value="Unassembled WGS sequence"/>
</dbReference>
<dbReference type="RefSeq" id="WP_075709166.1">
    <property type="nucleotide sequence ID" value="NZ_MJMJ01000023.1"/>
</dbReference>
<dbReference type="AlphaFoldDB" id="A0A1Q9HE24"/>
<comment type="caution">
    <text evidence="1">The sequence shown here is derived from an EMBL/GenBank/DDBJ whole genome shotgun (WGS) entry which is preliminary data.</text>
</comment>
<proteinExistence type="predicted"/>
<organism evidence="1 2">
    <name type="scientific">Vibrio panuliri</name>
    <dbReference type="NCBI Taxonomy" id="1381081"/>
    <lineage>
        <taxon>Bacteria</taxon>
        <taxon>Pseudomonadati</taxon>
        <taxon>Pseudomonadota</taxon>
        <taxon>Gammaproteobacteria</taxon>
        <taxon>Vibrionales</taxon>
        <taxon>Vibrionaceae</taxon>
        <taxon>Vibrio</taxon>
    </lineage>
</organism>
<evidence type="ECO:0000313" key="2">
    <source>
        <dbReference type="Proteomes" id="UP000186313"/>
    </source>
</evidence>
<protein>
    <submittedName>
        <fullName evidence="1">Uncharacterized protein</fullName>
    </submittedName>
</protein>
<accession>A0A1Q9HE24</accession>
<name>A0A1Q9HE24_9VIBR</name>
<evidence type="ECO:0000313" key="1">
    <source>
        <dbReference type="EMBL" id="OLQ87994.1"/>
    </source>
</evidence>
<sequence>MTGSRRASSLGSYASLTIIGLEPLNLQLVALPTNQVILAEPNILRLLEYMHYGTFESSQTYPTPLPFEHEDQSDWLVMTPKEVEPQDDNPWM</sequence>
<dbReference type="OrthoDB" id="5906585at2"/>
<gene>
    <name evidence="1" type="ORF">BIY22_07400</name>
</gene>
<dbReference type="EMBL" id="MJMJ01000023">
    <property type="protein sequence ID" value="OLQ87994.1"/>
    <property type="molecule type" value="Genomic_DNA"/>
</dbReference>
<reference evidence="1 2" key="1">
    <citation type="submission" date="2016-09" db="EMBL/GenBank/DDBJ databases">
        <title>Genomic Taxonomy of the Vibrionaceae.</title>
        <authorList>
            <person name="Gonzalez-Castillo A."/>
            <person name="Gomez-Gil B."/>
            <person name="Enciso-Ibarra K."/>
        </authorList>
    </citation>
    <scope>NUCLEOTIDE SEQUENCE [LARGE SCALE GENOMIC DNA]</scope>
    <source>
        <strain evidence="1 2">CAIM 703</strain>
    </source>
</reference>